<organism evidence="2 3">
    <name type="scientific">Trichostrongylus colubriformis</name>
    <name type="common">Black scour worm</name>
    <dbReference type="NCBI Taxonomy" id="6319"/>
    <lineage>
        <taxon>Eukaryota</taxon>
        <taxon>Metazoa</taxon>
        <taxon>Ecdysozoa</taxon>
        <taxon>Nematoda</taxon>
        <taxon>Chromadorea</taxon>
        <taxon>Rhabditida</taxon>
        <taxon>Rhabditina</taxon>
        <taxon>Rhabditomorpha</taxon>
        <taxon>Strongyloidea</taxon>
        <taxon>Trichostrongylidae</taxon>
        <taxon>Trichostrongylus</taxon>
    </lineage>
</organism>
<keyword evidence="1" id="KW-0732">Signal</keyword>
<name>A0AAN8EW15_TRICO</name>
<dbReference type="Proteomes" id="UP001331761">
    <property type="component" value="Unassembled WGS sequence"/>
</dbReference>
<keyword evidence="3" id="KW-1185">Reference proteome</keyword>
<accession>A0AAN8EW15</accession>
<reference evidence="2 3" key="1">
    <citation type="submission" date="2019-10" db="EMBL/GenBank/DDBJ databases">
        <title>Assembly and Annotation for the nematode Trichostrongylus colubriformis.</title>
        <authorList>
            <person name="Martin J."/>
        </authorList>
    </citation>
    <scope>NUCLEOTIDE SEQUENCE [LARGE SCALE GENOMIC DNA]</scope>
    <source>
        <strain evidence="2">G859</strain>
        <tissue evidence="2">Whole worm</tissue>
    </source>
</reference>
<feature type="signal peptide" evidence="1">
    <location>
        <begin position="1"/>
        <end position="18"/>
    </location>
</feature>
<dbReference type="AlphaFoldDB" id="A0AAN8EW15"/>
<evidence type="ECO:0000313" key="3">
    <source>
        <dbReference type="Proteomes" id="UP001331761"/>
    </source>
</evidence>
<proteinExistence type="predicted"/>
<sequence>MLPLQFICAILMITGILAEVEHRAVARCPSLSYILCADGMMCIHKSDGSDEREFCHGWMALTRNGTVKP</sequence>
<gene>
    <name evidence="2" type="ORF">GCK32_011430</name>
</gene>
<evidence type="ECO:0000313" key="2">
    <source>
        <dbReference type="EMBL" id="KAK5967117.1"/>
    </source>
</evidence>
<dbReference type="EMBL" id="WIXE01022789">
    <property type="protein sequence ID" value="KAK5967117.1"/>
    <property type="molecule type" value="Genomic_DNA"/>
</dbReference>
<evidence type="ECO:0000256" key="1">
    <source>
        <dbReference type="SAM" id="SignalP"/>
    </source>
</evidence>
<comment type="caution">
    <text evidence="2">The sequence shown here is derived from an EMBL/GenBank/DDBJ whole genome shotgun (WGS) entry which is preliminary data.</text>
</comment>
<protein>
    <submittedName>
        <fullName evidence="2">Uncharacterized protein</fullName>
    </submittedName>
</protein>
<feature type="chain" id="PRO_5042980946" evidence="1">
    <location>
        <begin position="19"/>
        <end position="69"/>
    </location>
</feature>